<protein>
    <submittedName>
        <fullName evidence="1">Uncharacterized protein</fullName>
    </submittedName>
</protein>
<reference evidence="1" key="1">
    <citation type="submission" date="2023-04" db="EMBL/GenBank/DDBJ databases">
        <title>A chromosome-level genome assembly of the parasitoid wasp Eretmocerus hayati.</title>
        <authorList>
            <person name="Zhong Y."/>
            <person name="Liu S."/>
            <person name="Liu Y."/>
        </authorList>
    </citation>
    <scope>NUCLEOTIDE SEQUENCE</scope>
    <source>
        <strain evidence="1">ZJU_SS_LIU_2023</strain>
    </source>
</reference>
<name>A0ACC2NZC5_9HYME</name>
<evidence type="ECO:0000313" key="1">
    <source>
        <dbReference type="EMBL" id="KAJ8676502.1"/>
    </source>
</evidence>
<dbReference type="Proteomes" id="UP001239111">
    <property type="component" value="Chromosome 2"/>
</dbReference>
<keyword evidence="2" id="KW-1185">Reference proteome</keyword>
<accession>A0ACC2NZC5</accession>
<dbReference type="EMBL" id="CM056742">
    <property type="protein sequence ID" value="KAJ8676502.1"/>
    <property type="molecule type" value="Genomic_DNA"/>
</dbReference>
<sequence length="188" mass="21578">MSKTNASGAVDPVLEEFPGKVREVGNHAIWSLSSCKPGFGVDQLRDDITETYWQSDGQLPHLVNIQFRRKTTVRDICIYTDYKLDESYTPSRISVRAGTNFNDLQEVEVMDLTEPSGWVIIPIKDDKERPIRTFMIQIAVITNHQNGRDTHMRQIKVHSPVENHLGIHSLLVPGRFLTNEFLRYTTIR</sequence>
<proteinExistence type="predicted"/>
<organism evidence="1 2">
    <name type="scientific">Eretmocerus hayati</name>
    <dbReference type="NCBI Taxonomy" id="131215"/>
    <lineage>
        <taxon>Eukaryota</taxon>
        <taxon>Metazoa</taxon>
        <taxon>Ecdysozoa</taxon>
        <taxon>Arthropoda</taxon>
        <taxon>Hexapoda</taxon>
        <taxon>Insecta</taxon>
        <taxon>Pterygota</taxon>
        <taxon>Neoptera</taxon>
        <taxon>Endopterygota</taxon>
        <taxon>Hymenoptera</taxon>
        <taxon>Apocrita</taxon>
        <taxon>Proctotrupomorpha</taxon>
        <taxon>Chalcidoidea</taxon>
        <taxon>Aphelinidae</taxon>
        <taxon>Aphelininae</taxon>
        <taxon>Eretmocerus</taxon>
    </lineage>
</organism>
<evidence type="ECO:0000313" key="2">
    <source>
        <dbReference type="Proteomes" id="UP001239111"/>
    </source>
</evidence>
<comment type="caution">
    <text evidence="1">The sequence shown here is derived from an EMBL/GenBank/DDBJ whole genome shotgun (WGS) entry which is preliminary data.</text>
</comment>
<gene>
    <name evidence="1" type="ORF">QAD02_012289</name>
</gene>